<dbReference type="InterPro" id="IPR046342">
    <property type="entry name" value="CBS_dom_sf"/>
</dbReference>
<proteinExistence type="predicted"/>
<name>A0A6N2WBI5_9FIRM</name>
<dbReference type="Pfam" id="PF00571">
    <property type="entry name" value="CBS"/>
    <property type="match status" value="2"/>
</dbReference>
<dbReference type="InterPro" id="IPR000644">
    <property type="entry name" value="CBS_dom"/>
</dbReference>
<dbReference type="InterPro" id="IPR016169">
    <property type="entry name" value="FAD-bd_PCMH_sub2"/>
</dbReference>
<dbReference type="FunFam" id="3.10.580.10:FF:000002">
    <property type="entry name" value="Magnesium/cobalt efflux protein CorC"/>
    <property type="match status" value="1"/>
</dbReference>
<evidence type="ECO:0000256" key="3">
    <source>
        <dbReference type="PROSITE-ProRule" id="PRU00703"/>
    </source>
</evidence>
<dbReference type="GO" id="GO:0005886">
    <property type="term" value="C:plasma membrane"/>
    <property type="evidence" value="ECO:0007669"/>
    <property type="project" value="TreeGrafter"/>
</dbReference>
<feature type="domain" description="CBS" evidence="4">
    <location>
        <begin position="134"/>
        <end position="191"/>
    </location>
</feature>
<feature type="domain" description="CBS" evidence="4">
    <location>
        <begin position="65"/>
        <end position="128"/>
    </location>
</feature>
<evidence type="ECO:0000259" key="4">
    <source>
        <dbReference type="PROSITE" id="PS51371"/>
    </source>
</evidence>
<dbReference type="SMART" id="SM01091">
    <property type="entry name" value="CorC_HlyC"/>
    <property type="match status" value="1"/>
</dbReference>
<dbReference type="EMBL" id="CACRTG010000046">
    <property type="protein sequence ID" value="VYT40084.1"/>
    <property type="molecule type" value="Genomic_DNA"/>
</dbReference>
<dbReference type="PROSITE" id="PS51371">
    <property type="entry name" value="CBS"/>
    <property type="match status" value="2"/>
</dbReference>
<dbReference type="CDD" id="cd04590">
    <property type="entry name" value="CBS_pair_CorC_HlyC_assoc"/>
    <property type="match status" value="1"/>
</dbReference>
<dbReference type="Pfam" id="PF03471">
    <property type="entry name" value="CorC_HlyC"/>
    <property type="match status" value="1"/>
</dbReference>
<dbReference type="SUPFAM" id="SSF56176">
    <property type="entry name" value="FAD-binding/transporter-associated domain-like"/>
    <property type="match status" value="1"/>
</dbReference>
<dbReference type="PANTHER" id="PTHR22777">
    <property type="entry name" value="HEMOLYSIN-RELATED"/>
    <property type="match status" value="1"/>
</dbReference>
<dbReference type="PANTHER" id="PTHR22777:SF17">
    <property type="entry name" value="UPF0053 PROTEIN SLL0260"/>
    <property type="match status" value="1"/>
</dbReference>
<sequence>MEDEGNLLSRMRKIFSGEMEEGEDAAEAVMDMVDEGYRQGVFLSSEAQMIRNIFAYGEKDAKSIMTHRKHMVALDGEETLENALTFILEQNKSRFPVYEEDIDSIIGTIHLRDAMKCYFNEQLRHIPIKQLKEYIRPVSFIPETRSIDKLLKKMQEGKYHMAIVIDEYGQTAGLVTMEDIIEEIVGNIQDEYDEEEELIRQEADGSYLADGMTEVEDLEELFGIQFEEEDYETLNGFLIFHLERIPTEEENCVVSYGGYDFQVLSMENNIIKTVQIKKRVLE</sequence>
<dbReference type="InterPro" id="IPR036318">
    <property type="entry name" value="FAD-bd_PCMH-like_sf"/>
</dbReference>
<reference evidence="5" key="1">
    <citation type="submission" date="2019-11" db="EMBL/GenBank/DDBJ databases">
        <authorList>
            <person name="Feng L."/>
        </authorList>
    </citation>
    <scope>NUCLEOTIDE SEQUENCE</scope>
    <source>
        <strain evidence="5">CnexileLFYP112</strain>
    </source>
</reference>
<organism evidence="5">
    <name type="scientific">[Clostridium] nexile</name>
    <dbReference type="NCBI Taxonomy" id="29361"/>
    <lineage>
        <taxon>Bacteria</taxon>
        <taxon>Bacillati</taxon>
        <taxon>Bacillota</taxon>
        <taxon>Clostridia</taxon>
        <taxon>Lachnospirales</taxon>
        <taxon>Lachnospiraceae</taxon>
        <taxon>Tyzzerella</taxon>
    </lineage>
</organism>
<dbReference type="InterPro" id="IPR005170">
    <property type="entry name" value="Transptr-assoc_dom"/>
</dbReference>
<accession>A0A6N2WBI5</accession>
<keyword evidence="1" id="KW-0677">Repeat</keyword>
<dbReference type="SUPFAM" id="SSF54631">
    <property type="entry name" value="CBS-domain pair"/>
    <property type="match status" value="1"/>
</dbReference>
<evidence type="ECO:0000313" key="5">
    <source>
        <dbReference type="EMBL" id="VYT40084.1"/>
    </source>
</evidence>
<dbReference type="InterPro" id="IPR044751">
    <property type="entry name" value="Ion_transp-like_CBS"/>
</dbReference>
<evidence type="ECO:0000256" key="2">
    <source>
        <dbReference type="ARBA" id="ARBA00023122"/>
    </source>
</evidence>
<dbReference type="Gene3D" id="3.10.580.10">
    <property type="entry name" value="CBS-domain"/>
    <property type="match status" value="1"/>
</dbReference>
<keyword evidence="2 3" id="KW-0129">CBS domain</keyword>
<dbReference type="AlphaFoldDB" id="A0A6N2WBI5"/>
<evidence type="ECO:0000256" key="1">
    <source>
        <dbReference type="ARBA" id="ARBA00022737"/>
    </source>
</evidence>
<dbReference type="Gene3D" id="3.30.465.10">
    <property type="match status" value="1"/>
</dbReference>
<gene>
    <name evidence="5" type="primary">corC_1</name>
    <name evidence="5" type="ORF">CNLFYP112_00909</name>
</gene>
<protein>
    <submittedName>
        <fullName evidence="5">Magnesium and cobalt efflux protein CorC</fullName>
    </submittedName>
</protein>
<dbReference type="GO" id="GO:0050660">
    <property type="term" value="F:flavin adenine dinucleotide binding"/>
    <property type="evidence" value="ECO:0007669"/>
    <property type="project" value="InterPro"/>
</dbReference>